<dbReference type="GO" id="GO:0046872">
    <property type="term" value="F:metal ion binding"/>
    <property type="evidence" value="ECO:0007669"/>
    <property type="project" value="UniProtKB-KW"/>
</dbReference>
<dbReference type="GO" id="GO:0016787">
    <property type="term" value="F:hydrolase activity"/>
    <property type="evidence" value="ECO:0007669"/>
    <property type="project" value="UniProtKB-KW"/>
</dbReference>
<evidence type="ECO:0000256" key="4">
    <source>
        <dbReference type="ARBA" id="ARBA00022723"/>
    </source>
</evidence>
<evidence type="ECO:0000256" key="7">
    <source>
        <dbReference type="ARBA" id="ARBA00038093"/>
    </source>
</evidence>
<reference evidence="10" key="3">
    <citation type="journal article" date="2005" name="Nat. Rev. Microbiol.">
        <title>Prokaryotic toxin-antitoxin stress response loci.</title>
        <authorList>
            <person name="Gerdes K."/>
            <person name="Christensen S.K."/>
            <person name="Lobner-Olesen A."/>
        </authorList>
    </citation>
    <scope>NUCLEOTIDE SEQUENCE</scope>
</reference>
<dbReference type="RefSeq" id="WP_028312338.1">
    <property type="nucleotide sequence ID" value="NZ_AXWS01000018.1"/>
</dbReference>
<keyword evidence="3" id="KW-0540">Nuclease</keyword>
<dbReference type="PANTHER" id="PTHR33653">
    <property type="entry name" value="RIBONUCLEASE VAPC2"/>
    <property type="match status" value="1"/>
</dbReference>
<comment type="similarity">
    <text evidence="7">Belongs to the PINc/VapC protein family.</text>
</comment>
<reference evidence="10" key="5">
    <citation type="submission" date="2025-08" db="UniProtKB">
        <authorList>
            <consortium name="RefSeq"/>
        </authorList>
    </citation>
    <scope>IDENTIFICATION</scope>
</reference>
<proteinExistence type="inferred from homology"/>
<keyword evidence="2" id="KW-1277">Toxin-antitoxin system</keyword>
<dbReference type="AlphaFoldDB" id="A0ABD8F6K1"/>
<evidence type="ECO:0000256" key="3">
    <source>
        <dbReference type="ARBA" id="ARBA00022722"/>
    </source>
</evidence>
<dbReference type="InterPro" id="IPR002716">
    <property type="entry name" value="PIN_dom"/>
</dbReference>
<evidence type="ECO:0000313" key="10">
    <source>
        <dbReference type="RefSeq" id="WP_028312338.1"/>
    </source>
</evidence>
<dbReference type="PANTHER" id="PTHR33653:SF1">
    <property type="entry name" value="RIBONUCLEASE VAPC2"/>
    <property type="match status" value="1"/>
</dbReference>
<dbReference type="Pfam" id="PF01850">
    <property type="entry name" value="PIN"/>
    <property type="match status" value="1"/>
</dbReference>
<reference evidence="10" key="1">
    <citation type="journal article" date="1999" name="Genome Res.">
        <title>Comparative genomics of the Archaea (Euryarchaeota): evolution of conserved protein families, the stable core, and the variable shell.</title>
        <authorList>
            <person name="Makarova K.S."/>
            <person name="Aravind L."/>
            <person name="Galperin M.Y."/>
            <person name="Grishin N.V."/>
            <person name="Tatusov R.L."/>
            <person name="Wolf Y.I."/>
            <person name="Koonin E.V."/>
        </authorList>
    </citation>
    <scope>NUCLEOTIDE SEQUENCE</scope>
</reference>
<name>A0ABD8F6K1_9BURK</name>
<dbReference type="Gene3D" id="3.40.50.1010">
    <property type="entry name" value="5'-nuclease"/>
    <property type="match status" value="1"/>
</dbReference>
<reference evidence="10" key="2">
    <citation type="journal article" date="2000" name="Curr. Biol.">
        <title>PIN domains in nonsense-mediated mRNA decay and RNAi.</title>
        <authorList>
            <person name="Clissold P.M."/>
            <person name="Ponting C.P."/>
        </authorList>
    </citation>
    <scope>NUCLEOTIDE SEQUENCE</scope>
</reference>
<evidence type="ECO:0000256" key="6">
    <source>
        <dbReference type="ARBA" id="ARBA00022842"/>
    </source>
</evidence>
<protein>
    <submittedName>
        <fullName evidence="10">PIN domain-containing protein</fullName>
    </submittedName>
</protein>
<evidence type="ECO:0000313" key="9">
    <source>
        <dbReference type="Proteomes" id="UP000675920"/>
    </source>
</evidence>
<dbReference type="CDD" id="cd18746">
    <property type="entry name" value="PIN_VapC4-5_FitB-like"/>
    <property type="match status" value="1"/>
</dbReference>
<dbReference type="InterPro" id="IPR029060">
    <property type="entry name" value="PIN-like_dom_sf"/>
</dbReference>
<organism evidence="9 10">
    <name type="scientific">Derxia gummosa DSM 723</name>
    <dbReference type="NCBI Taxonomy" id="1121388"/>
    <lineage>
        <taxon>Bacteria</taxon>
        <taxon>Pseudomonadati</taxon>
        <taxon>Pseudomonadota</taxon>
        <taxon>Betaproteobacteria</taxon>
        <taxon>Burkholderiales</taxon>
        <taxon>Alcaligenaceae</taxon>
        <taxon>Derxia</taxon>
    </lineage>
</organism>
<accession>A0ABD8F6K1</accession>
<keyword evidence="6" id="KW-0460">Magnesium</keyword>
<evidence type="ECO:0000256" key="1">
    <source>
        <dbReference type="ARBA" id="ARBA00001946"/>
    </source>
</evidence>
<comment type="cofactor">
    <cofactor evidence="1">
        <name>Mg(2+)</name>
        <dbReference type="ChEBI" id="CHEBI:18420"/>
    </cofactor>
</comment>
<evidence type="ECO:0000256" key="5">
    <source>
        <dbReference type="ARBA" id="ARBA00022801"/>
    </source>
</evidence>
<keyword evidence="4" id="KW-0479">Metal-binding</keyword>
<dbReference type="InterPro" id="IPR050556">
    <property type="entry name" value="Type_II_TA_system_RNase"/>
</dbReference>
<keyword evidence="5" id="KW-0378">Hydrolase</keyword>
<keyword evidence="9" id="KW-1185">Reference proteome</keyword>
<dbReference type="Proteomes" id="UP000675920">
    <property type="component" value="Unplaced"/>
</dbReference>
<reference evidence="10" key="4">
    <citation type="journal article" date="2005" name="Trends Microbiol.">
        <title>The PIN-domain toxin-antitoxin array in mycobacteria.</title>
        <authorList>
            <person name="Arcus V.L."/>
            <person name="Rainey P.B."/>
            <person name="Turner S.J."/>
        </authorList>
    </citation>
    <scope>NUCLEOTIDE SEQUENCE</scope>
</reference>
<evidence type="ECO:0000259" key="8">
    <source>
        <dbReference type="Pfam" id="PF01850"/>
    </source>
</evidence>
<sequence length="141" mass="15293">MFLLDTDVVCELRKAGDGSADPHVTAWAAEVATGRLYLSALSVFEIERSIALMERSDRRRAALLAAWLHQQVLPAFADRILPIDTAVAQCHARMPMATPDAERDALLAATAIVHNMTVVTGKTGNYAATGARLLDPWQATH</sequence>
<dbReference type="GO" id="GO:0004518">
    <property type="term" value="F:nuclease activity"/>
    <property type="evidence" value="ECO:0007669"/>
    <property type="project" value="UniProtKB-KW"/>
</dbReference>
<feature type="domain" description="PIN" evidence="8">
    <location>
        <begin position="3"/>
        <end position="120"/>
    </location>
</feature>
<dbReference type="SUPFAM" id="SSF88723">
    <property type="entry name" value="PIN domain-like"/>
    <property type="match status" value="1"/>
</dbReference>
<evidence type="ECO:0000256" key="2">
    <source>
        <dbReference type="ARBA" id="ARBA00022649"/>
    </source>
</evidence>